<dbReference type="AlphaFoldDB" id="A0A839ZVB6"/>
<dbReference type="Proteomes" id="UP000530564">
    <property type="component" value="Unassembled WGS sequence"/>
</dbReference>
<gene>
    <name evidence="1" type="ORF">GGQ61_000040</name>
</gene>
<reference evidence="1 2" key="1">
    <citation type="submission" date="2020-08" db="EMBL/GenBank/DDBJ databases">
        <title>Genomic Encyclopedia of Type Strains, Phase IV (KMG-IV): sequencing the most valuable type-strain genomes for metagenomic binning, comparative biology and taxonomic classification.</title>
        <authorList>
            <person name="Goeker M."/>
        </authorList>
    </citation>
    <scope>NUCLEOTIDE SEQUENCE [LARGE SCALE GENOMIC DNA]</scope>
    <source>
        <strain evidence="1 2">DSM 21793</strain>
    </source>
</reference>
<organism evidence="1 2">
    <name type="scientific">Phenylobacterium haematophilum</name>
    <dbReference type="NCBI Taxonomy" id="98513"/>
    <lineage>
        <taxon>Bacteria</taxon>
        <taxon>Pseudomonadati</taxon>
        <taxon>Pseudomonadota</taxon>
        <taxon>Alphaproteobacteria</taxon>
        <taxon>Caulobacterales</taxon>
        <taxon>Caulobacteraceae</taxon>
        <taxon>Phenylobacterium</taxon>
    </lineage>
</organism>
<dbReference type="RefSeq" id="WP_183769359.1">
    <property type="nucleotide sequence ID" value="NZ_JACIDK010000001.1"/>
</dbReference>
<dbReference type="EMBL" id="JACIDK010000001">
    <property type="protein sequence ID" value="MBB3889343.1"/>
    <property type="molecule type" value="Genomic_DNA"/>
</dbReference>
<accession>A0A839ZVB6</accession>
<evidence type="ECO:0000313" key="2">
    <source>
        <dbReference type="Proteomes" id="UP000530564"/>
    </source>
</evidence>
<protein>
    <submittedName>
        <fullName evidence="1">Uncharacterized protein</fullName>
    </submittedName>
</protein>
<sequence>MSQIHKVLFLIASKGRWRLVLPASDGRYATCARAGPETAAEQLARQARHIVAEHHLEGLVVVAPGDELDTLRDGLEPLLVVVGALAEDIYDLSDAELGRVLDKALHAPWPER</sequence>
<evidence type="ECO:0000313" key="1">
    <source>
        <dbReference type="EMBL" id="MBB3889343.1"/>
    </source>
</evidence>
<name>A0A839ZVB6_9CAUL</name>
<proteinExistence type="predicted"/>
<keyword evidence="2" id="KW-1185">Reference proteome</keyword>
<comment type="caution">
    <text evidence="1">The sequence shown here is derived from an EMBL/GenBank/DDBJ whole genome shotgun (WGS) entry which is preliminary data.</text>
</comment>